<evidence type="ECO:0000313" key="2">
    <source>
        <dbReference type="Proteomes" id="UP000197424"/>
    </source>
</evidence>
<dbReference type="EMBL" id="CP022115">
    <property type="protein sequence ID" value="ASJ24784.1"/>
    <property type="molecule type" value="Genomic_DNA"/>
</dbReference>
<accession>A0A248LK03</accession>
<dbReference type="Proteomes" id="UP000197424">
    <property type="component" value="Chromosome"/>
</dbReference>
<proteinExistence type="predicted"/>
<sequence>MDYTYSYGAYILIFGKNEGERAFFSCALWELPETSCSGMI</sequence>
<dbReference type="AlphaFoldDB" id="A0A248LK03"/>
<name>A0A248LK03_9NEIS</name>
<evidence type="ECO:0000313" key="1">
    <source>
        <dbReference type="EMBL" id="ASJ24784.1"/>
    </source>
</evidence>
<protein>
    <submittedName>
        <fullName evidence="1">Uncharacterized protein</fullName>
    </submittedName>
</protein>
<organism evidence="1 2">
    <name type="scientific">Laribacter hongkongensis</name>
    <dbReference type="NCBI Taxonomy" id="168471"/>
    <lineage>
        <taxon>Bacteria</taxon>
        <taxon>Pseudomonadati</taxon>
        <taxon>Pseudomonadota</taxon>
        <taxon>Betaproteobacteria</taxon>
        <taxon>Neisseriales</taxon>
        <taxon>Aquaspirillaceae</taxon>
        <taxon>Laribacter</taxon>
    </lineage>
</organism>
<gene>
    <name evidence="1" type="ORF">LHGZ1_1953</name>
</gene>
<reference evidence="2" key="1">
    <citation type="submission" date="2017-06" db="EMBL/GenBank/DDBJ databases">
        <title>Whole genome sequence of Laribacter hongkongensis LHGZ1.</title>
        <authorList>
            <person name="Chen D."/>
            <person name="Wu H."/>
            <person name="Chen J."/>
        </authorList>
    </citation>
    <scope>NUCLEOTIDE SEQUENCE [LARGE SCALE GENOMIC DNA]</scope>
    <source>
        <strain evidence="2">LHGZ1</strain>
    </source>
</reference>